<keyword evidence="5" id="KW-0547">Nucleotide-binding</keyword>
<evidence type="ECO:0000256" key="8">
    <source>
        <dbReference type="ARBA" id="ARBA00022840"/>
    </source>
</evidence>
<keyword evidence="8" id="KW-0067">ATP-binding</keyword>
<dbReference type="EMBL" id="CAEFZW010000002">
    <property type="protein sequence ID" value="CAB4252844.1"/>
    <property type="molecule type" value="Genomic_DNA"/>
</dbReference>
<dbReference type="InterPro" id="IPR000608">
    <property type="entry name" value="UBC"/>
</dbReference>
<keyword evidence="6" id="KW-0833">Ubl conjugation pathway</keyword>
<dbReference type="Proteomes" id="UP000644660">
    <property type="component" value="Unassembled WGS sequence"/>
</dbReference>
<dbReference type="AlphaFoldDB" id="A0A8H2ZG07"/>
<feature type="transmembrane region" description="Helical" evidence="16">
    <location>
        <begin position="233"/>
        <end position="250"/>
    </location>
</feature>
<evidence type="ECO:0000256" key="2">
    <source>
        <dbReference type="ARBA" id="ARBA00012486"/>
    </source>
</evidence>
<keyword evidence="19" id="KW-1185">Reference proteome</keyword>
<dbReference type="SUPFAM" id="SSF54495">
    <property type="entry name" value="UBC-like"/>
    <property type="match status" value="1"/>
</dbReference>
<dbReference type="CDD" id="cd23799">
    <property type="entry name" value="UBCc_UBE2J"/>
    <property type="match status" value="1"/>
</dbReference>
<keyword evidence="4 16" id="KW-0812">Transmembrane</keyword>
<feature type="domain" description="UBC core" evidence="17">
    <location>
        <begin position="5"/>
        <end position="163"/>
    </location>
</feature>
<dbReference type="GO" id="GO:0005789">
    <property type="term" value="C:endoplasmic reticulum membrane"/>
    <property type="evidence" value="ECO:0007669"/>
    <property type="project" value="UniProtKB-SubCell"/>
</dbReference>
<keyword evidence="10 16" id="KW-0472">Membrane</keyword>
<evidence type="ECO:0000256" key="9">
    <source>
        <dbReference type="ARBA" id="ARBA00022989"/>
    </source>
</evidence>
<dbReference type="GeneID" id="64855985"/>
<name>A0A8H2ZG07_9SACH</name>
<accession>A0A8H2ZG07</accession>
<evidence type="ECO:0000256" key="5">
    <source>
        <dbReference type="ARBA" id="ARBA00022741"/>
    </source>
</evidence>
<dbReference type="PROSITE" id="PS50127">
    <property type="entry name" value="UBC_2"/>
    <property type="match status" value="1"/>
</dbReference>
<dbReference type="OrthoDB" id="1158011at2759"/>
<proteinExistence type="predicted"/>
<dbReference type="InterPro" id="IPR050113">
    <property type="entry name" value="Ub_conjugating_enzyme"/>
</dbReference>
<dbReference type="InterPro" id="IPR016135">
    <property type="entry name" value="UBQ-conjugating_enzyme/RWD"/>
</dbReference>
<dbReference type="RefSeq" id="XP_041404882.1">
    <property type="nucleotide sequence ID" value="XM_041548948.1"/>
</dbReference>
<dbReference type="PANTHER" id="PTHR24067">
    <property type="entry name" value="UBIQUITIN-CONJUGATING ENZYME E2"/>
    <property type="match status" value="1"/>
</dbReference>
<keyword evidence="7" id="KW-0256">Endoplasmic reticulum</keyword>
<evidence type="ECO:0000313" key="18">
    <source>
        <dbReference type="EMBL" id="CAB4252844.1"/>
    </source>
</evidence>
<evidence type="ECO:0000256" key="4">
    <source>
        <dbReference type="ARBA" id="ARBA00022692"/>
    </source>
</evidence>
<protein>
    <recommendedName>
        <fullName evidence="11">Ubiquitin-conjugating enzyme E2 6</fullName>
        <ecNumber evidence="2">2.3.2.23</ecNumber>
    </recommendedName>
    <alternativeName>
        <fullName evidence="13">E2 ubiquitin-conjugating enzyme 6</fullName>
    </alternativeName>
    <alternativeName>
        <fullName evidence="14">Ubiquitin carrier protein UBC6</fullName>
    </alternativeName>
    <alternativeName>
        <fullName evidence="12">Ubiquitin-protein ligase UBC6</fullName>
    </alternativeName>
</protein>
<keyword evidence="3" id="KW-0808">Transferase</keyword>
<dbReference type="SMART" id="SM00212">
    <property type="entry name" value="UBCc"/>
    <property type="match status" value="1"/>
</dbReference>
<evidence type="ECO:0000256" key="10">
    <source>
        <dbReference type="ARBA" id="ARBA00023136"/>
    </source>
</evidence>
<evidence type="ECO:0000256" key="15">
    <source>
        <dbReference type="ARBA" id="ARBA00043952"/>
    </source>
</evidence>
<evidence type="ECO:0000256" key="16">
    <source>
        <dbReference type="SAM" id="Phobius"/>
    </source>
</evidence>
<evidence type="ECO:0000313" key="19">
    <source>
        <dbReference type="Proteomes" id="UP000644660"/>
    </source>
</evidence>
<dbReference type="FunFam" id="3.10.110.10:FF:000023">
    <property type="entry name" value="Ubiquitin-conjugating enzyme E2 J2"/>
    <property type="match status" value="1"/>
</dbReference>
<evidence type="ECO:0000259" key="17">
    <source>
        <dbReference type="PROSITE" id="PS50127"/>
    </source>
</evidence>
<evidence type="ECO:0000256" key="1">
    <source>
        <dbReference type="ARBA" id="ARBA00004586"/>
    </source>
</evidence>
<organism evidence="18 19">
    <name type="scientific">Maudiozyma barnettii</name>
    <dbReference type="NCBI Taxonomy" id="61262"/>
    <lineage>
        <taxon>Eukaryota</taxon>
        <taxon>Fungi</taxon>
        <taxon>Dikarya</taxon>
        <taxon>Ascomycota</taxon>
        <taxon>Saccharomycotina</taxon>
        <taxon>Saccharomycetes</taxon>
        <taxon>Saccharomycetales</taxon>
        <taxon>Saccharomycetaceae</taxon>
        <taxon>Maudiozyma</taxon>
    </lineage>
</organism>
<keyword evidence="9 16" id="KW-1133">Transmembrane helix</keyword>
<comment type="caution">
    <text evidence="18">The sequence shown here is derived from an EMBL/GenBank/DDBJ whole genome shotgun (WGS) entry which is preliminary data.</text>
</comment>
<evidence type="ECO:0000256" key="13">
    <source>
        <dbReference type="ARBA" id="ARBA00042181"/>
    </source>
</evidence>
<evidence type="ECO:0000256" key="11">
    <source>
        <dbReference type="ARBA" id="ARBA00039885"/>
    </source>
</evidence>
<dbReference type="Gene3D" id="3.10.110.10">
    <property type="entry name" value="Ubiquitin Conjugating Enzyme"/>
    <property type="match status" value="1"/>
</dbReference>
<gene>
    <name evidence="18" type="ORF">KABA2_02S05808</name>
</gene>
<dbReference type="GO" id="GO:0061631">
    <property type="term" value="F:ubiquitin conjugating enzyme activity"/>
    <property type="evidence" value="ECO:0007669"/>
    <property type="project" value="UniProtKB-EC"/>
</dbReference>
<evidence type="ECO:0000256" key="6">
    <source>
        <dbReference type="ARBA" id="ARBA00022786"/>
    </source>
</evidence>
<dbReference type="EC" id="2.3.2.23" evidence="2"/>
<comment type="pathway">
    <text evidence="15">Protein modification.</text>
</comment>
<sequence length="251" mass="28584">MASKQALKRLTKEYKLLVENPPPYISARPNEDNILEWHYVITGPSDTPYEGGQYHGTLTFPSDYPYKPPAIRMITPNGRFKENTRLCLSMSDYHPDLWNPSWSVATILTGLLSFMTGDEGTTGSISTTEVQKKILAKRSVEYNTHSNRRFKTVFPELIEENLKVLEKRNNEKSKDGDIEAIAAARGVDPLIQASKEKVINITDIEDPEDRIRAEEALREQNDKNARKDQQSPSIYYIGFALLIVLFGIFMK</sequence>
<dbReference type="GO" id="GO:0005524">
    <property type="term" value="F:ATP binding"/>
    <property type="evidence" value="ECO:0007669"/>
    <property type="project" value="UniProtKB-KW"/>
</dbReference>
<reference evidence="18 19" key="1">
    <citation type="submission" date="2020-05" db="EMBL/GenBank/DDBJ databases">
        <authorList>
            <person name="Casaregola S."/>
            <person name="Devillers H."/>
            <person name="Grondin C."/>
        </authorList>
    </citation>
    <scope>NUCLEOTIDE SEQUENCE [LARGE SCALE GENOMIC DNA]</scope>
    <source>
        <strain evidence="18 19">CLIB 1767</strain>
    </source>
</reference>
<dbReference type="Pfam" id="PF00179">
    <property type="entry name" value="UQ_con"/>
    <property type="match status" value="1"/>
</dbReference>
<evidence type="ECO:0000256" key="12">
    <source>
        <dbReference type="ARBA" id="ARBA00041570"/>
    </source>
</evidence>
<evidence type="ECO:0000256" key="7">
    <source>
        <dbReference type="ARBA" id="ARBA00022824"/>
    </source>
</evidence>
<comment type="subcellular location">
    <subcellularLocation>
        <location evidence="1">Endoplasmic reticulum membrane</location>
    </subcellularLocation>
</comment>
<evidence type="ECO:0000256" key="3">
    <source>
        <dbReference type="ARBA" id="ARBA00022679"/>
    </source>
</evidence>
<evidence type="ECO:0000256" key="14">
    <source>
        <dbReference type="ARBA" id="ARBA00042191"/>
    </source>
</evidence>